<dbReference type="Pfam" id="PF01053">
    <property type="entry name" value="Cys_Met_Meta_PP"/>
    <property type="match status" value="1"/>
</dbReference>
<gene>
    <name evidence="10" type="ORF">H1R20_g4167</name>
</gene>
<comment type="pathway">
    <text evidence="2">Amino-acid biosynthesis; L-cysteine biosynthesis; L-cysteine from L-homocysteine and L-serine: step 2/2.</text>
</comment>
<evidence type="ECO:0000256" key="3">
    <source>
        <dbReference type="ARBA" id="ARBA00009077"/>
    </source>
</evidence>
<dbReference type="OrthoDB" id="3512640at2759"/>
<accession>A0A9W8MLJ5</accession>
<dbReference type="InterPro" id="IPR000277">
    <property type="entry name" value="Cys/Met-Metab_PyrdxlP-dep_enz"/>
</dbReference>
<dbReference type="SUPFAM" id="SSF53383">
    <property type="entry name" value="PLP-dependent transferases"/>
    <property type="match status" value="1"/>
</dbReference>
<evidence type="ECO:0000256" key="4">
    <source>
        <dbReference type="ARBA" id="ARBA00012085"/>
    </source>
</evidence>
<dbReference type="PANTHER" id="PTHR11808">
    <property type="entry name" value="TRANS-SULFURATION ENZYME FAMILY MEMBER"/>
    <property type="match status" value="1"/>
</dbReference>
<keyword evidence="6" id="KW-0028">Amino-acid biosynthesis</keyword>
<keyword evidence="5 8" id="KW-0663">Pyridoxal phosphate</keyword>
<evidence type="ECO:0000256" key="2">
    <source>
        <dbReference type="ARBA" id="ARBA00005038"/>
    </source>
</evidence>
<comment type="similarity">
    <text evidence="3 8">Belongs to the trans-sulfuration enzymes family.</text>
</comment>
<dbReference type="PANTHER" id="PTHR11808:SF15">
    <property type="entry name" value="CYSTATHIONINE GAMMA-LYASE"/>
    <property type="match status" value="1"/>
</dbReference>
<comment type="caution">
    <text evidence="10">The sequence shown here is derived from an EMBL/GenBank/DDBJ whole genome shotgun (WGS) entry which is preliminary data.</text>
</comment>
<evidence type="ECO:0000313" key="11">
    <source>
        <dbReference type="Proteomes" id="UP001140091"/>
    </source>
</evidence>
<dbReference type="Proteomes" id="UP001140091">
    <property type="component" value="Unassembled WGS sequence"/>
</dbReference>
<evidence type="ECO:0000256" key="5">
    <source>
        <dbReference type="ARBA" id="ARBA00022898"/>
    </source>
</evidence>
<dbReference type="EC" id="4.4.1.1" evidence="4"/>
<evidence type="ECO:0000256" key="8">
    <source>
        <dbReference type="RuleBase" id="RU362118"/>
    </source>
</evidence>
<evidence type="ECO:0000313" key="10">
    <source>
        <dbReference type="EMBL" id="KAJ2932919.1"/>
    </source>
</evidence>
<dbReference type="GO" id="GO:0005737">
    <property type="term" value="C:cytoplasm"/>
    <property type="evidence" value="ECO:0007669"/>
    <property type="project" value="TreeGrafter"/>
</dbReference>
<dbReference type="EMBL" id="JANBPK010000755">
    <property type="protein sequence ID" value="KAJ2932919.1"/>
    <property type="molecule type" value="Genomic_DNA"/>
</dbReference>
<dbReference type="GO" id="GO:0019346">
    <property type="term" value="P:transsulfuration"/>
    <property type="evidence" value="ECO:0007669"/>
    <property type="project" value="InterPro"/>
</dbReference>
<dbReference type="GO" id="GO:0004123">
    <property type="term" value="F:cystathionine gamma-lyase activity"/>
    <property type="evidence" value="ECO:0007669"/>
    <property type="project" value="TreeGrafter"/>
</dbReference>
<reference evidence="10" key="1">
    <citation type="submission" date="2022-06" db="EMBL/GenBank/DDBJ databases">
        <title>Genome Sequence of Candolleomyces eurysporus.</title>
        <authorList>
            <person name="Buettner E."/>
        </authorList>
    </citation>
    <scope>NUCLEOTIDE SEQUENCE</scope>
    <source>
        <strain evidence="10">VTCC 930004</strain>
    </source>
</reference>
<dbReference type="InterPro" id="IPR015424">
    <property type="entry name" value="PyrdxlP-dep_Trfase"/>
</dbReference>
<keyword evidence="11" id="KW-1185">Reference proteome</keyword>
<dbReference type="AlphaFoldDB" id="A0A9W8MLJ5"/>
<feature type="non-terminal residue" evidence="10">
    <location>
        <position position="126"/>
    </location>
</feature>
<comment type="cofactor">
    <cofactor evidence="1 8">
        <name>pyridoxal 5'-phosphate</name>
        <dbReference type="ChEBI" id="CHEBI:597326"/>
    </cofactor>
</comment>
<dbReference type="InterPro" id="IPR015421">
    <property type="entry name" value="PyrdxlP-dep_Trfase_major"/>
</dbReference>
<evidence type="ECO:0000256" key="6">
    <source>
        <dbReference type="ARBA" id="ARBA00023192"/>
    </source>
</evidence>
<protein>
    <recommendedName>
        <fullName evidence="4">cystathionine gamma-lyase</fullName>
        <ecNumber evidence="4">4.4.1.1</ecNumber>
    </recommendedName>
    <alternativeName>
        <fullName evidence="7">Gamma-cystathionase</fullName>
    </alternativeName>
</protein>
<evidence type="ECO:0000256" key="9">
    <source>
        <dbReference type="SAM" id="MobiDB-lite"/>
    </source>
</evidence>
<name>A0A9W8MLJ5_9AGAR</name>
<keyword evidence="6" id="KW-0198">Cysteine biosynthesis</keyword>
<evidence type="ECO:0000256" key="1">
    <source>
        <dbReference type="ARBA" id="ARBA00001933"/>
    </source>
</evidence>
<feature type="region of interest" description="Disordered" evidence="9">
    <location>
        <begin position="1"/>
        <end position="31"/>
    </location>
</feature>
<organism evidence="10 11">
    <name type="scientific">Candolleomyces eurysporus</name>
    <dbReference type="NCBI Taxonomy" id="2828524"/>
    <lineage>
        <taxon>Eukaryota</taxon>
        <taxon>Fungi</taxon>
        <taxon>Dikarya</taxon>
        <taxon>Basidiomycota</taxon>
        <taxon>Agaricomycotina</taxon>
        <taxon>Agaricomycetes</taxon>
        <taxon>Agaricomycetidae</taxon>
        <taxon>Agaricales</taxon>
        <taxon>Agaricineae</taxon>
        <taxon>Psathyrellaceae</taxon>
        <taxon>Candolleomyces</taxon>
    </lineage>
</organism>
<evidence type="ECO:0000256" key="7">
    <source>
        <dbReference type="ARBA" id="ARBA00029853"/>
    </source>
</evidence>
<sequence length="126" mass="13258">MSPSLDLESVTVNSHGHASSSHRRASNGINDPATGAVIPSISLSTTYAQAAPGLHKGFEYSRFDNPNRNAFEKTLASIEKGREDALCFGSGSAATGVVVQALGNGAHVLCVNDVYRGTYRYLKSGE</sequence>
<dbReference type="GO" id="GO:0030170">
    <property type="term" value="F:pyridoxal phosphate binding"/>
    <property type="evidence" value="ECO:0007669"/>
    <property type="project" value="InterPro"/>
</dbReference>
<proteinExistence type="inferred from homology"/>
<dbReference type="GO" id="GO:0019343">
    <property type="term" value="P:cysteine biosynthetic process via cystathionine"/>
    <property type="evidence" value="ECO:0007669"/>
    <property type="project" value="TreeGrafter"/>
</dbReference>
<dbReference type="Gene3D" id="3.40.640.10">
    <property type="entry name" value="Type I PLP-dependent aspartate aminotransferase-like (Major domain)"/>
    <property type="match status" value="1"/>
</dbReference>